<dbReference type="PANTHER" id="PTHR48099:SF5">
    <property type="entry name" value="C-1-TETRAHYDROFOLATE SYNTHASE, CYTOPLASMIC"/>
    <property type="match status" value="1"/>
</dbReference>
<evidence type="ECO:0000256" key="7">
    <source>
        <dbReference type="ARBA" id="ARBA00023268"/>
    </source>
</evidence>
<organism evidence="10 11">
    <name type="scientific">Rozella allomycis (strain CSF55)</name>
    <dbReference type="NCBI Taxonomy" id="988480"/>
    <lineage>
        <taxon>Eukaryota</taxon>
        <taxon>Fungi</taxon>
        <taxon>Fungi incertae sedis</taxon>
        <taxon>Cryptomycota</taxon>
        <taxon>Cryptomycota incertae sedis</taxon>
        <taxon>Rozella</taxon>
    </lineage>
</organism>
<dbReference type="Proteomes" id="UP000030755">
    <property type="component" value="Unassembled WGS sequence"/>
</dbReference>
<keyword evidence="6 10" id="KW-0560">Oxidoreductase</keyword>
<evidence type="ECO:0000256" key="5">
    <source>
        <dbReference type="ARBA" id="ARBA00022857"/>
    </source>
</evidence>
<dbReference type="InterPro" id="IPR020631">
    <property type="entry name" value="THF_DH/CycHdrlase_NAD-bd_dom"/>
</dbReference>
<evidence type="ECO:0000256" key="1">
    <source>
        <dbReference type="ARBA" id="ARBA00004777"/>
    </source>
</evidence>
<dbReference type="Pfam" id="PF02882">
    <property type="entry name" value="THF_DHG_CYH_C"/>
    <property type="match status" value="1"/>
</dbReference>
<evidence type="ECO:0000256" key="6">
    <source>
        <dbReference type="ARBA" id="ARBA00023002"/>
    </source>
</evidence>
<dbReference type="EC" id="1.5.1.5" evidence="10"/>
<evidence type="ECO:0000256" key="3">
    <source>
        <dbReference type="ARBA" id="ARBA00022563"/>
    </source>
</evidence>
<dbReference type="GO" id="GO:0035999">
    <property type="term" value="P:tetrahydrofolate interconversion"/>
    <property type="evidence" value="ECO:0007669"/>
    <property type="project" value="TreeGrafter"/>
</dbReference>
<keyword evidence="5" id="KW-0521">NADP</keyword>
<keyword evidence="3" id="KW-0554">One-carbon metabolism</keyword>
<evidence type="ECO:0000259" key="8">
    <source>
        <dbReference type="Pfam" id="PF00763"/>
    </source>
</evidence>
<dbReference type="STRING" id="988480.A0A075AXI8"/>
<evidence type="ECO:0000313" key="10">
    <source>
        <dbReference type="EMBL" id="EPZ34962.1"/>
    </source>
</evidence>
<evidence type="ECO:0000256" key="2">
    <source>
        <dbReference type="ARBA" id="ARBA00011738"/>
    </source>
</evidence>
<feature type="domain" description="Tetrahydrofolate dehydrogenase/cyclohydrolase catalytic" evidence="8">
    <location>
        <begin position="13"/>
        <end position="124"/>
    </location>
</feature>
<protein>
    <submittedName>
        <fullName evidence="10">Tetrahydrofolate dehydrogenase/cyclohydrolase domain-containing protein</fullName>
        <ecNumber evidence="10">1.5.1.5</ecNumber>
    </submittedName>
</protein>
<dbReference type="HAMAP" id="MF_01576">
    <property type="entry name" value="THF_DHG_CYH"/>
    <property type="match status" value="1"/>
</dbReference>
<keyword evidence="7" id="KW-0511">Multifunctional enzyme</keyword>
<dbReference type="Pfam" id="PF00763">
    <property type="entry name" value="THF_DHG_CYH"/>
    <property type="match status" value="1"/>
</dbReference>
<dbReference type="PRINTS" id="PR00085">
    <property type="entry name" value="THFDHDRGNASE"/>
</dbReference>
<evidence type="ECO:0000313" key="11">
    <source>
        <dbReference type="Proteomes" id="UP000030755"/>
    </source>
</evidence>
<dbReference type="AlphaFoldDB" id="A0A075AXI8"/>
<keyword evidence="4 10" id="KW-0378">Hydrolase</keyword>
<evidence type="ECO:0000256" key="4">
    <source>
        <dbReference type="ARBA" id="ARBA00022801"/>
    </source>
</evidence>
<dbReference type="SUPFAM" id="SSF51735">
    <property type="entry name" value="NAD(P)-binding Rossmann-fold domains"/>
    <property type="match status" value="1"/>
</dbReference>
<dbReference type="HOGENOM" id="CLU_034045_2_1_1"/>
<comment type="pathway">
    <text evidence="1">One-carbon metabolism; tetrahydrofolate interconversion.</text>
</comment>
<proteinExistence type="inferred from homology"/>
<dbReference type="PANTHER" id="PTHR48099">
    <property type="entry name" value="C-1-TETRAHYDROFOLATE SYNTHASE, CYTOPLASMIC-RELATED"/>
    <property type="match status" value="1"/>
</dbReference>
<comment type="subunit">
    <text evidence="2">Homodimer.</text>
</comment>
<dbReference type="InterPro" id="IPR020630">
    <property type="entry name" value="THF_DH/CycHdrlase_cat_dom"/>
</dbReference>
<dbReference type="InterPro" id="IPR046346">
    <property type="entry name" value="Aminoacid_DH-like_N_sf"/>
</dbReference>
<feature type="domain" description="Tetrahydrofolate dehydrogenase/cyclohydrolase NAD(P)-binding" evidence="9">
    <location>
        <begin position="143"/>
        <end position="283"/>
    </location>
</feature>
<dbReference type="GO" id="GO:0004488">
    <property type="term" value="F:methylenetetrahydrofolate dehydrogenase (NADP+) activity"/>
    <property type="evidence" value="ECO:0007669"/>
    <property type="project" value="UniProtKB-EC"/>
</dbReference>
<dbReference type="InterPro" id="IPR000672">
    <property type="entry name" value="THF_DH/CycHdrlase"/>
</dbReference>
<dbReference type="GO" id="GO:0004477">
    <property type="term" value="F:methenyltetrahydrofolate cyclohydrolase activity"/>
    <property type="evidence" value="ECO:0007669"/>
    <property type="project" value="TreeGrafter"/>
</dbReference>
<name>A0A075AXI8_ROZAC</name>
<evidence type="ECO:0000259" key="9">
    <source>
        <dbReference type="Pfam" id="PF02882"/>
    </source>
</evidence>
<dbReference type="SUPFAM" id="SSF53223">
    <property type="entry name" value="Aminoacid dehydrogenase-like, N-terminal domain"/>
    <property type="match status" value="1"/>
</dbReference>
<accession>A0A075AXI8</accession>
<reference evidence="10 11" key="1">
    <citation type="journal article" date="2013" name="Curr. Biol.">
        <title>Shared signatures of parasitism and phylogenomics unite Cryptomycota and microsporidia.</title>
        <authorList>
            <person name="James T.Y."/>
            <person name="Pelin A."/>
            <person name="Bonen L."/>
            <person name="Ahrendt S."/>
            <person name="Sain D."/>
            <person name="Corradi N."/>
            <person name="Stajich J.E."/>
        </authorList>
    </citation>
    <scope>NUCLEOTIDE SEQUENCE [LARGE SCALE GENOMIC DNA]</scope>
    <source>
        <strain evidence="10 11">CSF55</strain>
    </source>
</reference>
<keyword evidence="11" id="KW-1185">Reference proteome</keyword>
<dbReference type="InterPro" id="IPR036291">
    <property type="entry name" value="NAD(P)-bd_dom_sf"/>
</dbReference>
<dbReference type="CDD" id="cd01080">
    <property type="entry name" value="NAD_bind_m-THF_DH_Cyclohyd"/>
    <property type="match status" value="1"/>
</dbReference>
<dbReference type="Gene3D" id="3.40.50.720">
    <property type="entry name" value="NAD(P)-binding Rossmann-like Domain"/>
    <property type="match status" value="1"/>
</dbReference>
<dbReference type="GO" id="GO:0005829">
    <property type="term" value="C:cytosol"/>
    <property type="evidence" value="ECO:0007669"/>
    <property type="project" value="TreeGrafter"/>
</dbReference>
<dbReference type="OrthoDB" id="5126881at2759"/>
<dbReference type="OMA" id="VCHILTK"/>
<gene>
    <name evidence="10" type="ORF">O9G_001692</name>
</gene>
<sequence>MERCSQSNEKNDSITRKLIVELKDGINYLKKSTGIVPRLAVLQVGDREDSNLYIKMKENMAKKIGVEISKYKFNEDVHQRKIFSLINSLNLDPNIHGIIVQLPLPNGFSEFELTEAIDCIKDVDGFHSSNLTRITKNCVFNPPCTPSGIIRLLSEYNIDLEGKLVTIVGRSSVVGIPLFHMLSNLNATVTLCHSKTRDLESMVKMADIVISAVGKPALIKGHWIKPGAIVVDVGISYVDGILQNARLKDSSKKSGKRIVGDVDFENALKNVSLITPVPGGVGNH</sequence>
<dbReference type="Gene3D" id="3.40.50.10860">
    <property type="entry name" value="Leucine Dehydrogenase, chain A, domain 1"/>
    <property type="match status" value="1"/>
</dbReference>
<dbReference type="FunFam" id="3.40.50.10860:FF:000005">
    <property type="entry name" value="C-1-tetrahydrofolate synthase, cytoplasmic, putative"/>
    <property type="match status" value="1"/>
</dbReference>
<dbReference type="EMBL" id="KE560903">
    <property type="protein sequence ID" value="EPZ34962.1"/>
    <property type="molecule type" value="Genomic_DNA"/>
</dbReference>
<dbReference type="FunFam" id="3.40.50.720:FF:000006">
    <property type="entry name" value="Bifunctional protein FolD"/>
    <property type="match status" value="1"/>
</dbReference>